<feature type="signal peptide" evidence="1">
    <location>
        <begin position="1"/>
        <end position="29"/>
    </location>
</feature>
<dbReference type="RefSeq" id="WP_203910341.1">
    <property type="nucleotide sequence ID" value="NZ_BONY01000028.1"/>
</dbReference>
<protein>
    <recommendedName>
        <fullName evidence="4">Peptidase inhibitor family I36</fullName>
    </recommendedName>
</protein>
<evidence type="ECO:0008006" key="4">
    <source>
        <dbReference type="Google" id="ProtNLM"/>
    </source>
</evidence>
<dbReference type="Pfam" id="PF03995">
    <property type="entry name" value="Inhibitor_I36"/>
    <property type="match status" value="1"/>
</dbReference>
<sequence>MNTRSRHAGVLAAMASALMVIALAMPSAAAPPSTTPVQAQINAYLAAYPGGTQINATEISYANGKFVMTFVTAGMGIAAADCPSGWFCFYDQVNFGYPRGKLSSCGWQDLSWWGWQDRTESVHYNMSSGSVSFINHWTEPDHSLDYTLFTISTSSRTDNDVAPYRNMADHVYRFC</sequence>
<evidence type="ECO:0000313" key="2">
    <source>
        <dbReference type="EMBL" id="GIH06526.1"/>
    </source>
</evidence>
<proteinExistence type="predicted"/>
<keyword evidence="3" id="KW-1185">Reference proteome</keyword>
<dbReference type="Proteomes" id="UP000612899">
    <property type="component" value="Unassembled WGS sequence"/>
</dbReference>
<reference evidence="2" key="1">
    <citation type="submission" date="2021-01" db="EMBL/GenBank/DDBJ databases">
        <title>Whole genome shotgun sequence of Rhizocola hellebori NBRC 109834.</title>
        <authorList>
            <person name="Komaki H."/>
            <person name="Tamura T."/>
        </authorList>
    </citation>
    <scope>NUCLEOTIDE SEQUENCE</scope>
    <source>
        <strain evidence="2">NBRC 109834</strain>
    </source>
</reference>
<evidence type="ECO:0000256" key="1">
    <source>
        <dbReference type="SAM" id="SignalP"/>
    </source>
</evidence>
<accession>A0A8J3Q9R1</accession>
<feature type="chain" id="PRO_5035253682" description="Peptidase inhibitor family I36" evidence="1">
    <location>
        <begin position="30"/>
        <end position="175"/>
    </location>
</feature>
<keyword evidence="1" id="KW-0732">Signal</keyword>
<dbReference type="AlphaFoldDB" id="A0A8J3Q9R1"/>
<comment type="caution">
    <text evidence="2">The sequence shown here is derived from an EMBL/GenBank/DDBJ whole genome shotgun (WGS) entry which is preliminary data.</text>
</comment>
<evidence type="ECO:0000313" key="3">
    <source>
        <dbReference type="Proteomes" id="UP000612899"/>
    </source>
</evidence>
<gene>
    <name evidence="2" type="ORF">Rhe02_45930</name>
</gene>
<organism evidence="2 3">
    <name type="scientific">Rhizocola hellebori</name>
    <dbReference type="NCBI Taxonomy" id="1392758"/>
    <lineage>
        <taxon>Bacteria</taxon>
        <taxon>Bacillati</taxon>
        <taxon>Actinomycetota</taxon>
        <taxon>Actinomycetes</taxon>
        <taxon>Micromonosporales</taxon>
        <taxon>Micromonosporaceae</taxon>
        <taxon>Rhizocola</taxon>
    </lineage>
</organism>
<name>A0A8J3Q9R1_9ACTN</name>
<dbReference type="EMBL" id="BONY01000028">
    <property type="protein sequence ID" value="GIH06526.1"/>
    <property type="molecule type" value="Genomic_DNA"/>
</dbReference>